<protein>
    <recommendedName>
        <fullName evidence="2">T6SS Phospholipase effector Tle1-like catalytic domain-containing protein</fullName>
    </recommendedName>
</protein>
<gene>
    <name evidence="3" type="ORF">PUNSTDRAFT_74991</name>
</gene>
<dbReference type="Proteomes" id="UP000054196">
    <property type="component" value="Unassembled WGS sequence"/>
</dbReference>
<proteinExistence type="predicted"/>
<keyword evidence="1" id="KW-0472">Membrane</keyword>
<dbReference type="PANTHER" id="PTHR33840:SF2">
    <property type="entry name" value="TLE1 PHOSPHOLIPASE DOMAIN-CONTAINING PROTEIN"/>
    <property type="match status" value="1"/>
</dbReference>
<feature type="transmembrane region" description="Helical" evidence="1">
    <location>
        <begin position="99"/>
        <end position="122"/>
    </location>
</feature>
<evidence type="ECO:0000259" key="2">
    <source>
        <dbReference type="Pfam" id="PF09994"/>
    </source>
</evidence>
<sequence length="124" mass="14410">QGRNIVLCFDGTTNCFRTTHITNVIRIFELIRKDSQDQLCYYQAGLGTYEADVPVGTQKVWGRTTVAKVADVLFARSIKGHILGGYRYLMRHWQKNDRIYMFGFSRGQYCMITFISFIITIWPP</sequence>
<organism evidence="3 4">
    <name type="scientific">Punctularia strigosozonata (strain HHB-11173)</name>
    <name type="common">White-rot fungus</name>
    <dbReference type="NCBI Taxonomy" id="741275"/>
    <lineage>
        <taxon>Eukaryota</taxon>
        <taxon>Fungi</taxon>
        <taxon>Dikarya</taxon>
        <taxon>Basidiomycota</taxon>
        <taxon>Agaricomycotina</taxon>
        <taxon>Agaricomycetes</taxon>
        <taxon>Corticiales</taxon>
        <taxon>Punctulariaceae</taxon>
        <taxon>Punctularia</taxon>
    </lineage>
</organism>
<keyword evidence="1" id="KW-1133">Transmembrane helix</keyword>
<name>R7S5X3_PUNST</name>
<keyword evidence="1" id="KW-0812">Transmembrane</keyword>
<dbReference type="InterPro" id="IPR018712">
    <property type="entry name" value="Tle1-like_cat"/>
</dbReference>
<dbReference type="Pfam" id="PF09994">
    <property type="entry name" value="T6SS_Tle1-like_cat"/>
    <property type="match status" value="1"/>
</dbReference>
<keyword evidence="4" id="KW-1185">Reference proteome</keyword>
<dbReference type="AlphaFoldDB" id="R7S5X3"/>
<feature type="non-terminal residue" evidence="3">
    <location>
        <position position="1"/>
    </location>
</feature>
<evidence type="ECO:0000313" key="3">
    <source>
        <dbReference type="EMBL" id="EIN05216.1"/>
    </source>
</evidence>
<dbReference type="OMA" id="FRTTHIT"/>
<feature type="domain" description="T6SS Phospholipase effector Tle1-like catalytic" evidence="2">
    <location>
        <begin position="3"/>
        <end position="111"/>
    </location>
</feature>
<dbReference type="RefSeq" id="XP_007387619.1">
    <property type="nucleotide sequence ID" value="XM_007387557.1"/>
</dbReference>
<reference evidence="4" key="1">
    <citation type="journal article" date="2012" name="Science">
        <title>The Paleozoic origin of enzymatic lignin decomposition reconstructed from 31 fungal genomes.</title>
        <authorList>
            <person name="Floudas D."/>
            <person name="Binder M."/>
            <person name="Riley R."/>
            <person name="Barry K."/>
            <person name="Blanchette R.A."/>
            <person name="Henrissat B."/>
            <person name="Martinez A.T."/>
            <person name="Otillar R."/>
            <person name="Spatafora J.W."/>
            <person name="Yadav J.S."/>
            <person name="Aerts A."/>
            <person name="Benoit I."/>
            <person name="Boyd A."/>
            <person name="Carlson A."/>
            <person name="Copeland A."/>
            <person name="Coutinho P.M."/>
            <person name="de Vries R.P."/>
            <person name="Ferreira P."/>
            <person name="Findley K."/>
            <person name="Foster B."/>
            <person name="Gaskell J."/>
            <person name="Glotzer D."/>
            <person name="Gorecki P."/>
            <person name="Heitman J."/>
            <person name="Hesse C."/>
            <person name="Hori C."/>
            <person name="Igarashi K."/>
            <person name="Jurgens J.A."/>
            <person name="Kallen N."/>
            <person name="Kersten P."/>
            <person name="Kohler A."/>
            <person name="Kuees U."/>
            <person name="Kumar T.K.A."/>
            <person name="Kuo A."/>
            <person name="LaButti K."/>
            <person name="Larrondo L.F."/>
            <person name="Lindquist E."/>
            <person name="Ling A."/>
            <person name="Lombard V."/>
            <person name="Lucas S."/>
            <person name="Lundell T."/>
            <person name="Martin R."/>
            <person name="McLaughlin D.J."/>
            <person name="Morgenstern I."/>
            <person name="Morin E."/>
            <person name="Murat C."/>
            <person name="Nagy L.G."/>
            <person name="Nolan M."/>
            <person name="Ohm R.A."/>
            <person name="Patyshakuliyeva A."/>
            <person name="Rokas A."/>
            <person name="Ruiz-Duenas F.J."/>
            <person name="Sabat G."/>
            <person name="Salamov A."/>
            <person name="Samejima M."/>
            <person name="Schmutz J."/>
            <person name="Slot J.C."/>
            <person name="St John F."/>
            <person name="Stenlid J."/>
            <person name="Sun H."/>
            <person name="Sun S."/>
            <person name="Syed K."/>
            <person name="Tsang A."/>
            <person name="Wiebenga A."/>
            <person name="Young D."/>
            <person name="Pisabarro A."/>
            <person name="Eastwood D.C."/>
            <person name="Martin F."/>
            <person name="Cullen D."/>
            <person name="Grigoriev I.V."/>
            <person name="Hibbett D.S."/>
        </authorList>
    </citation>
    <scope>NUCLEOTIDE SEQUENCE [LARGE SCALE GENOMIC DNA]</scope>
    <source>
        <strain evidence="4">HHB-11173 SS5</strain>
    </source>
</reference>
<dbReference type="OrthoDB" id="3162439at2759"/>
<accession>R7S5X3</accession>
<dbReference type="GeneID" id="18885543"/>
<dbReference type="PANTHER" id="PTHR33840">
    <property type="match status" value="1"/>
</dbReference>
<evidence type="ECO:0000256" key="1">
    <source>
        <dbReference type="SAM" id="Phobius"/>
    </source>
</evidence>
<dbReference type="EMBL" id="JH687551">
    <property type="protein sequence ID" value="EIN05216.1"/>
    <property type="molecule type" value="Genomic_DNA"/>
</dbReference>
<dbReference type="KEGG" id="psq:PUNSTDRAFT_74991"/>
<dbReference type="HOGENOM" id="CLU_149501_0_0_1"/>
<evidence type="ECO:0000313" key="4">
    <source>
        <dbReference type="Proteomes" id="UP000054196"/>
    </source>
</evidence>